<dbReference type="EMBL" id="AAXB02000007">
    <property type="protein sequence ID" value="EDM63044.1"/>
    <property type="molecule type" value="Genomic_DNA"/>
</dbReference>
<proteinExistence type="predicted"/>
<reference evidence="1 2" key="2">
    <citation type="submission" date="2007-04" db="EMBL/GenBank/DDBJ databases">
        <title>Draft genome sequence of Dorea longicatena (DSM 13814).</title>
        <authorList>
            <person name="Sudarsanam P."/>
            <person name="Ley R."/>
            <person name="Guruge J."/>
            <person name="Turnbaugh P.J."/>
            <person name="Mahowald M."/>
            <person name="Liep D."/>
            <person name="Gordon J."/>
        </authorList>
    </citation>
    <scope>NUCLEOTIDE SEQUENCE [LARGE SCALE GENOMIC DNA]</scope>
    <source>
        <strain evidence="1 2">DSM 13814</strain>
    </source>
</reference>
<dbReference type="Proteomes" id="UP000004016">
    <property type="component" value="Unassembled WGS sequence"/>
</dbReference>
<dbReference type="AlphaFoldDB" id="A6BH55"/>
<evidence type="ECO:0000313" key="1">
    <source>
        <dbReference type="EMBL" id="EDM63044.1"/>
    </source>
</evidence>
<accession>A6BH55</accession>
<sequence>MQPYMLEEFPPEISRLQPLFFSSDFGDQSKYLLSLYRSFYLCLCIAHDIIPLRPDLPYPVHDELPALSPKKYNITFLKLSVRLFEIYHIPCMDQKRCHTASKDQHADFLSLFRQFLKHTNIFSCIYNFHIPHPASLYPHFVRPVFSQIMVQFSAHPSHCFLCIH</sequence>
<organism evidence="1 2">
    <name type="scientific">Dorea longicatena DSM 13814</name>
    <dbReference type="NCBI Taxonomy" id="411462"/>
    <lineage>
        <taxon>Bacteria</taxon>
        <taxon>Bacillati</taxon>
        <taxon>Bacillota</taxon>
        <taxon>Clostridia</taxon>
        <taxon>Lachnospirales</taxon>
        <taxon>Lachnospiraceae</taxon>
        <taxon>Dorea</taxon>
    </lineage>
</organism>
<gene>
    <name evidence="1" type="ORF">DORLON_01632</name>
</gene>
<evidence type="ECO:0000313" key="2">
    <source>
        <dbReference type="Proteomes" id="UP000004016"/>
    </source>
</evidence>
<comment type="caution">
    <text evidence="1">The sequence shown here is derived from an EMBL/GenBank/DDBJ whole genome shotgun (WGS) entry which is preliminary data.</text>
</comment>
<protein>
    <submittedName>
        <fullName evidence="1">Uncharacterized protein</fullName>
    </submittedName>
</protein>
<dbReference type="HOGENOM" id="CLU_1616393_0_0_9"/>
<reference evidence="1 2" key="1">
    <citation type="submission" date="2007-03" db="EMBL/GenBank/DDBJ databases">
        <authorList>
            <person name="Fulton L."/>
            <person name="Clifton S."/>
            <person name="Fulton B."/>
            <person name="Xu J."/>
            <person name="Minx P."/>
            <person name="Pepin K.H."/>
            <person name="Johnson M."/>
            <person name="Thiruvilangam P."/>
            <person name="Bhonagiri V."/>
            <person name="Nash W.E."/>
            <person name="Mardis E.R."/>
            <person name="Wilson R.K."/>
        </authorList>
    </citation>
    <scope>NUCLEOTIDE SEQUENCE [LARGE SCALE GENOMIC DNA]</scope>
    <source>
        <strain evidence="1 2">DSM 13814</strain>
    </source>
</reference>
<name>A6BH55_9FIRM</name>